<dbReference type="EMBL" id="OKRB01000103">
    <property type="protein sequence ID" value="SPE24439.1"/>
    <property type="molecule type" value="Genomic_DNA"/>
</dbReference>
<evidence type="ECO:0000313" key="1">
    <source>
        <dbReference type="EMBL" id="SPE24439.1"/>
    </source>
</evidence>
<name>A0A2N9LMF6_9BACT</name>
<dbReference type="AlphaFoldDB" id="A0A2N9LMF6"/>
<accession>A0A2N9LMF6</accession>
<dbReference type="Proteomes" id="UP000239735">
    <property type="component" value="Unassembled WGS sequence"/>
</dbReference>
<sequence>MVAPFVVWAWTATVVPPVSPANAADKSSAFNWFFIMIGPHLGIWAEGVRELCGEAGAVWVRPAG</sequence>
<evidence type="ECO:0000313" key="2">
    <source>
        <dbReference type="Proteomes" id="UP000239735"/>
    </source>
</evidence>
<organism evidence="1 2">
    <name type="scientific">Candidatus Sulfuritelmatomonas gaucii</name>
    <dbReference type="NCBI Taxonomy" id="2043161"/>
    <lineage>
        <taxon>Bacteria</taxon>
        <taxon>Pseudomonadati</taxon>
        <taxon>Acidobacteriota</taxon>
        <taxon>Terriglobia</taxon>
        <taxon>Terriglobales</taxon>
        <taxon>Acidobacteriaceae</taxon>
        <taxon>Candidatus Sulfuritelmatomonas</taxon>
    </lineage>
</organism>
<gene>
    <name evidence="1" type="ORF">SBA5_450076</name>
</gene>
<protein>
    <submittedName>
        <fullName evidence="1">Uncharacterized protein</fullName>
    </submittedName>
</protein>
<reference evidence="2" key="1">
    <citation type="submission" date="2018-02" db="EMBL/GenBank/DDBJ databases">
        <authorList>
            <person name="Hausmann B."/>
        </authorList>
    </citation>
    <scope>NUCLEOTIDE SEQUENCE [LARGE SCALE GENOMIC DNA]</scope>
    <source>
        <strain evidence="2">Peat soil MAG SbA5</strain>
    </source>
</reference>
<proteinExistence type="predicted"/>